<keyword evidence="3" id="KW-1185">Reference proteome</keyword>
<feature type="region of interest" description="Disordered" evidence="1">
    <location>
        <begin position="140"/>
        <end position="160"/>
    </location>
</feature>
<protein>
    <submittedName>
        <fullName evidence="2">Uncharacterized protein</fullName>
    </submittedName>
</protein>
<dbReference type="EMBL" id="MCGR01000002">
    <property type="protein sequence ID" value="ORY91637.1"/>
    <property type="molecule type" value="Genomic_DNA"/>
</dbReference>
<sequence>MTAPRWTLGVQDRPRLNEASKDLVLASDLKGKATSEVVKGKGNGRMRLKKGAEAPSTALLDQLMARHTLEQGKALASSLDDKLLEALLKKKQGALREAERRGGLAPKDGQHSFDQNAPRGGPARVGGYLSTLELLLREEREKEKKLGGGGKDSSAKEDEKLDSKVLLRELLKANGLESFSFSA</sequence>
<organism evidence="2 3">
    <name type="scientific">Leucosporidium creatinivorum</name>
    <dbReference type="NCBI Taxonomy" id="106004"/>
    <lineage>
        <taxon>Eukaryota</taxon>
        <taxon>Fungi</taxon>
        <taxon>Dikarya</taxon>
        <taxon>Basidiomycota</taxon>
        <taxon>Pucciniomycotina</taxon>
        <taxon>Microbotryomycetes</taxon>
        <taxon>Leucosporidiales</taxon>
        <taxon>Leucosporidium</taxon>
    </lineage>
</organism>
<name>A0A1Y2G2Q6_9BASI</name>
<evidence type="ECO:0000256" key="1">
    <source>
        <dbReference type="SAM" id="MobiDB-lite"/>
    </source>
</evidence>
<dbReference type="AlphaFoldDB" id="A0A1Y2G2Q6"/>
<evidence type="ECO:0000313" key="2">
    <source>
        <dbReference type="EMBL" id="ORY91637.1"/>
    </source>
</evidence>
<accession>A0A1Y2G2Q6</accession>
<evidence type="ECO:0000313" key="3">
    <source>
        <dbReference type="Proteomes" id="UP000193467"/>
    </source>
</evidence>
<dbReference type="Proteomes" id="UP000193467">
    <property type="component" value="Unassembled WGS sequence"/>
</dbReference>
<reference evidence="2 3" key="1">
    <citation type="submission" date="2016-07" db="EMBL/GenBank/DDBJ databases">
        <title>Pervasive Adenine N6-methylation of Active Genes in Fungi.</title>
        <authorList>
            <consortium name="DOE Joint Genome Institute"/>
            <person name="Mondo S.J."/>
            <person name="Dannebaum R.O."/>
            <person name="Kuo R.C."/>
            <person name="Labutti K."/>
            <person name="Haridas S."/>
            <person name="Kuo A."/>
            <person name="Salamov A."/>
            <person name="Ahrendt S.R."/>
            <person name="Lipzen A."/>
            <person name="Sullivan W."/>
            <person name="Andreopoulos W.B."/>
            <person name="Clum A."/>
            <person name="Lindquist E."/>
            <person name="Daum C."/>
            <person name="Ramamoorthy G.K."/>
            <person name="Gryganskyi A."/>
            <person name="Culley D."/>
            <person name="Magnuson J.K."/>
            <person name="James T.Y."/>
            <person name="O'Malley M.A."/>
            <person name="Stajich J.E."/>
            <person name="Spatafora J.W."/>
            <person name="Visel A."/>
            <person name="Grigoriev I.V."/>
        </authorList>
    </citation>
    <scope>NUCLEOTIDE SEQUENCE [LARGE SCALE GENOMIC DNA]</scope>
    <source>
        <strain evidence="2 3">62-1032</strain>
    </source>
</reference>
<comment type="caution">
    <text evidence="2">The sequence shown here is derived from an EMBL/GenBank/DDBJ whole genome shotgun (WGS) entry which is preliminary data.</text>
</comment>
<gene>
    <name evidence="2" type="ORF">BCR35DRAFT_72547</name>
</gene>
<dbReference type="InParanoid" id="A0A1Y2G2Q6"/>
<feature type="region of interest" description="Disordered" evidence="1">
    <location>
        <begin position="95"/>
        <end position="126"/>
    </location>
</feature>
<proteinExistence type="predicted"/>